<accession>A0A6M3ZZV2</accession>
<evidence type="ECO:0008006" key="4">
    <source>
        <dbReference type="Google" id="ProtNLM"/>
    </source>
</evidence>
<evidence type="ECO:0000313" key="2">
    <source>
        <dbReference type="EMBL" id="QJQ03420.1"/>
    </source>
</evidence>
<reference evidence="2 3" key="1">
    <citation type="journal article" date="2012" name="J. Bacteriol.">
        <title>Genome sequence of the pathogenic Herbaspirillum seropedicae strain Os34, isolated from rice roots.</title>
        <authorList>
            <person name="Ye W."/>
            <person name="Ye S."/>
            <person name="Liu J."/>
            <person name="Chang S."/>
            <person name="Chen M."/>
            <person name="Zhu B."/>
            <person name="Guo L."/>
            <person name="An Q."/>
        </authorList>
    </citation>
    <scope>NUCLEOTIDE SEQUENCE [LARGE SCALE GENOMIC DNA]</scope>
    <source>
        <strain evidence="2 3">Os34</strain>
    </source>
</reference>
<gene>
    <name evidence="2" type="ORF">C798_25245</name>
</gene>
<dbReference type="EMBL" id="CP008956">
    <property type="protein sequence ID" value="QJQ03420.1"/>
    <property type="molecule type" value="Genomic_DNA"/>
</dbReference>
<organism evidence="2 3">
    <name type="scientific">Herbaspirillum rubrisubalbicans Os34</name>
    <dbReference type="NCBI Taxonomy" id="1235827"/>
    <lineage>
        <taxon>Bacteria</taxon>
        <taxon>Pseudomonadati</taxon>
        <taxon>Pseudomonadota</taxon>
        <taxon>Betaproteobacteria</taxon>
        <taxon>Burkholderiales</taxon>
        <taxon>Oxalobacteraceae</taxon>
        <taxon>Herbaspirillum</taxon>
    </lineage>
</organism>
<sequence length="751" mass="85648">MLDPHQLRPTYIQNGNWNRIDHRGNEHIYRVLGEEGDQIFVVQIGYRENEKFKLHPAPKTKSRRETWRRRTADEAFMKGDLYHIQERGIPPDMEADTAPAPGEDPQYDKRRAAVDYMVEKWGDNLLSNRRILIRAVKETASYFCSDVQSVRRWFETYCFFGRHQNALLTRNRDKGGPGIARRGNRDEFGNYVKYGRKPAKQLENPDGPDLRQYIRPELYRQYKSFLTQAAWGTDDKFDEVYKHFVATRFAFNRNHETGERLVYQVKQYKLPSKAYMQQIGRKIFYDVRADRAEVRRTASHSRRRQTKGKTRDIVSDQIPVLDIDATAFDNRVHFPHLADHVDGHGKPTVLLAVDRWSGAITGWHVTFGAENANGYLACVFSAYTPKERELAHWGVPYLKGFVYGCAAKIFVDRGPGSSKQAEAAIVGRLKASMLIAAPYRPQGKGQVESEIGHVQRALSILPGSTFPSGNEEKDKQNKKDAKTQSVSLRAFMQKLLVAISRRNLEMQNKDILTTDMLQRKVIPCPADIYWYNKGRLRGDAAQAWLWPVEKVFRRLCERVPVKAPAGIVTIDGREYTSDALDSAAHRERTRYGRTIEIAVYKLPTTLSYVFWDQPNGNLGVLEATELTRKVFGDGTILTGEASKNARNSLAYDAAQQAKANEDGIIANKPGHISKAKAQKMKKVDDSAEFRPPIDPKKEAKKATKAIEEANLNILQPLLPVDKTTPPPEPPRDIEVEDLFVFKPNHRLALEL</sequence>
<dbReference type="SUPFAM" id="SSF53098">
    <property type="entry name" value="Ribonuclease H-like"/>
    <property type="match status" value="1"/>
</dbReference>
<dbReference type="RefSeq" id="WP_017454935.1">
    <property type="nucleotide sequence ID" value="NZ_CP008956.1"/>
</dbReference>
<protein>
    <recommendedName>
        <fullName evidence="4">Integrase catalytic domain-containing protein</fullName>
    </recommendedName>
</protein>
<dbReference type="InterPro" id="IPR012337">
    <property type="entry name" value="RNaseH-like_sf"/>
</dbReference>
<feature type="region of interest" description="Disordered" evidence="1">
    <location>
        <begin position="88"/>
        <end position="108"/>
    </location>
</feature>
<evidence type="ECO:0000256" key="1">
    <source>
        <dbReference type="SAM" id="MobiDB-lite"/>
    </source>
</evidence>
<dbReference type="AlphaFoldDB" id="A0A6M3ZZV2"/>
<feature type="compositionally biased region" description="Basic and acidic residues" evidence="1">
    <location>
        <begin position="470"/>
        <end position="482"/>
    </location>
</feature>
<dbReference type="GO" id="GO:0003676">
    <property type="term" value="F:nucleic acid binding"/>
    <property type="evidence" value="ECO:0007669"/>
    <property type="project" value="InterPro"/>
</dbReference>
<evidence type="ECO:0000313" key="3">
    <source>
        <dbReference type="Proteomes" id="UP000501648"/>
    </source>
</evidence>
<proteinExistence type="predicted"/>
<dbReference type="InterPro" id="IPR036397">
    <property type="entry name" value="RNaseH_sf"/>
</dbReference>
<feature type="region of interest" description="Disordered" evidence="1">
    <location>
        <begin position="461"/>
        <end position="483"/>
    </location>
</feature>
<name>A0A6M3ZZV2_9BURK</name>
<dbReference type="Gene3D" id="3.30.420.10">
    <property type="entry name" value="Ribonuclease H-like superfamily/Ribonuclease H"/>
    <property type="match status" value="1"/>
</dbReference>
<dbReference type="Proteomes" id="UP000501648">
    <property type="component" value="Chromosome"/>
</dbReference>